<evidence type="ECO:0000313" key="3">
    <source>
        <dbReference type="Proteomes" id="UP000204364"/>
    </source>
</evidence>
<feature type="region of interest" description="Disordered" evidence="1">
    <location>
        <begin position="45"/>
        <end position="81"/>
    </location>
</feature>
<dbReference type="RefSeq" id="YP_009325106.1">
    <property type="nucleotide sequence ID" value="NC_031944.1"/>
</dbReference>
<keyword evidence="3" id="KW-1185">Reference proteome</keyword>
<evidence type="ECO:0000313" key="2">
    <source>
        <dbReference type="EMBL" id="AOV61590.1"/>
    </source>
</evidence>
<accession>A0A1D8KSD4</accession>
<dbReference type="EMBL" id="KU686210">
    <property type="protein sequence ID" value="AOV61590.1"/>
    <property type="molecule type" value="Genomic_DNA"/>
</dbReference>
<dbReference type="OrthoDB" id="28937at10239"/>
<evidence type="ECO:0000256" key="1">
    <source>
        <dbReference type="SAM" id="MobiDB-lite"/>
    </source>
</evidence>
<dbReference type="GeneID" id="30310070"/>
<gene>
    <name evidence="2" type="ORF">P090810_117</name>
</gene>
<sequence length="81" mass="8885">MPSQASIDIVNALFAGKKDLSDYVDDQMKTLAMDKIGDMKKEVGATMFAPTPDEPEEEEPEASSDQETQEEPSDETDNGED</sequence>
<reference evidence="2 3" key="1">
    <citation type="journal article" date="2016" name="Virology">
        <title>The genomic content and context of auxiliary metabolic genes in marine cyanomyoviruses.</title>
        <authorList>
            <person name="Crummett L.T."/>
            <person name="Puxty R.J."/>
            <person name="Weihe C."/>
            <person name="Marston M.F."/>
            <person name="Martiny J.B."/>
        </authorList>
    </citation>
    <scope>NUCLEOTIDE SEQUENCE [LARGE SCALE GENOMIC DNA]</scope>
    <source>
        <strain evidence="2">0810PA09</strain>
    </source>
</reference>
<feature type="compositionally biased region" description="Acidic residues" evidence="1">
    <location>
        <begin position="53"/>
        <end position="81"/>
    </location>
</feature>
<proteinExistence type="predicted"/>
<protein>
    <submittedName>
        <fullName evidence="2">Uncharacterized protein</fullName>
    </submittedName>
</protein>
<dbReference type="KEGG" id="vg:30310070"/>
<organism evidence="2 3">
    <name type="scientific">Synechococcus phage S-WAM1</name>
    <dbReference type="NCBI Taxonomy" id="1815521"/>
    <lineage>
        <taxon>Viruses</taxon>
        <taxon>Duplodnaviria</taxon>
        <taxon>Heunggongvirae</taxon>
        <taxon>Uroviricota</taxon>
        <taxon>Caudoviricetes</taxon>
        <taxon>Pantevenvirales</taxon>
        <taxon>Kyanoviridae</taxon>
        <taxon>Sokavirus</taxon>
        <taxon>Sokavirus swam1</taxon>
    </lineage>
</organism>
<dbReference type="Proteomes" id="UP000204364">
    <property type="component" value="Segment"/>
</dbReference>
<name>A0A1D8KSD4_9CAUD</name>